<evidence type="ECO:0000313" key="2">
    <source>
        <dbReference type="Proteomes" id="UP000776700"/>
    </source>
</evidence>
<organism evidence="1 2">
    <name type="scientific">Romboutsia timonensis</name>
    <dbReference type="NCBI Taxonomy" id="1776391"/>
    <lineage>
        <taxon>Bacteria</taxon>
        <taxon>Bacillati</taxon>
        <taxon>Bacillota</taxon>
        <taxon>Clostridia</taxon>
        <taxon>Peptostreptococcales</taxon>
        <taxon>Peptostreptococcaceae</taxon>
        <taxon>Romboutsia</taxon>
    </lineage>
</organism>
<dbReference type="PROSITE" id="PS51257">
    <property type="entry name" value="PROKAR_LIPOPROTEIN"/>
    <property type="match status" value="1"/>
</dbReference>
<reference evidence="1" key="2">
    <citation type="submission" date="2021-09" db="EMBL/GenBank/DDBJ databases">
        <authorList>
            <person name="Gilroy R."/>
        </authorList>
    </citation>
    <scope>NUCLEOTIDE SEQUENCE</scope>
    <source>
        <strain evidence="1">1277</strain>
    </source>
</reference>
<accession>A0A921MZU1</accession>
<dbReference type="Gene3D" id="2.40.50.870">
    <property type="entry name" value="Protein of unknown function (DUF3299)"/>
    <property type="match status" value="1"/>
</dbReference>
<dbReference type="EMBL" id="DYUB01000136">
    <property type="protein sequence ID" value="HJG96286.1"/>
    <property type="molecule type" value="Genomic_DNA"/>
</dbReference>
<evidence type="ECO:0000313" key="1">
    <source>
        <dbReference type="EMBL" id="HJG96286.1"/>
    </source>
</evidence>
<comment type="caution">
    <text evidence="1">The sequence shown here is derived from an EMBL/GenBank/DDBJ whole genome shotgun (WGS) entry which is preliminary data.</text>
</comment>
<reference evidence="1" key="1">
    <citation type="journal article" date="2021" name="PeerJ">
        <title>Extensive microbial diversity within the chicken gut microbiome revealed by metagenomics and culture.</title>
        <authorList>
            <person name="Gilroy R."/>
            <person name="Ravi A."/>
            <person name="Getino M."/>
            <person name="Pursley I."/>
            <person name="Horton D.L."/>
            <person name="Alikhan N.F."/>
            <person name="Baker D."/>
            <person name="Gharbi K."/>
            <person name="Hall N."/>
            <person name="Watson M."/>
            <person name="Adriaenssens E.M."/>
            <person name="Foster-Nyarko E."/>
            <person name="Jarju S."/>
            <person name="Secka A."/>
            <person name="Antonio M."/>
            <person name="Oren A."/>
            <person name="Chaudhuri R.R."/>
            <person name="La Ragione R."/>
            <person name="Hildebrand F."/>
            <person name="Pallen M.J."/>
        </authorList>
    </citation>
    <scope>NUCLEOTIDE SEQUENCE</scope>
    <source>
        <strain evidence="1">1277</strain>
    </source>
</reference>
<dbReference type="AlphaFoldDB" id="A0A921MZU1"/>
<protein>
    <submittedName>
        <fullName evidence="1">Uncharacterized protein</fullName>
    </submittedName>
</protein>
<name>A0A921MZU1_9FIRM</name>
<gene>
    <name evidence="1" type="ORF">K8V90_04185</name>
</gene>
<dbReference type="Proteomes" id="UP000776700">
    <property type="component" value="Unassembled WGS sequence"/>
</dbReference>
<proteinExistence type="predicted"/>
<sequence length="261" mass="29984">MFKKAVILIFTIVIIALLGGCDSTKLKEVDGVIELKFKDTIKTLELKEIDSKTVSMIGFMSTSTPLNGEYTYLMNMPYQNCAFCVPNTDSLVNTIAVYPKQGKKFEFTDVPVKVTGTLEFASITDSMGYSYEYRIKDAKLEVADISELEEDIKIYTALINQGFAESMENIFKTIYKTINYEKEEELQKLDTNLTKDVKDMFENLDKSNYKEMISVISSIDKLIIDINNDIESENYDKLVQYNNKGNELYTTYSWWLLKPEI</sequence>